<dbReference type="EMBL" id="JAGDFM010000043">
    <property type="protein sequence ID" value="KAG7389545.1"/>
    <property type="molecule type" value="Genomic_DNA"/>
</dbReference>
<dbReference type="Proteomes" id="UP000694044">
    <property type="component" value="Unassembled WGS sequence"/>
</dbReference>
<sequence length="343" mass="38037">MDAALVEARLRAFYAKHNPGNDQNIARYICAKLTNVSPLVRRRSAEIVLKFAGRERQLCAKLFKKYGEAPDLTSAGGADDQAAGTKAAGSEPVANVTYRRDFKPYAQPKATDSPLDFRSAHFDALKALQAPKRQLKLPVATAYPLDNIQKCRHLLPTSDGNRQTLVARPKKASPSAAAEANAVKKPATPAAPSLFDQLADTYLDGPFCVLRRCFLERMRVSVVIRRINSVRGTCSGFLKAFDKHMNLVLLDVTQEFVPLNTHERLLREVREGKRVASDAVFSAADRRRNRRVLASAGGTQREYVKQLFIRGDNVVSVSAVAGDTTDNRPRNTFKPYKQRTPRS</sequence>
<dbReference type="PANTHER" id="PTHR21415:SF1">
    <property type="entry name" value="U7 SNRNA-ASSOCIATED SM-LIKE PROTEIN LSM11"/>
    <property type="match status" value="1"/>
</dbReference>
<proteinExistence type="predicted"/>
<feature type="region of interest" description="Disordered" evidence="1">
    <location>
        <begin position="322"/>
        <end position="343"/>
    </location>
</feature>
<dbReference type="InterPro" id="IPR039267">
    <property type="entry name" value="Lsm11"/>
</dbReference>
<dbReference type="GO" id="GO:0005683">
    <property type="term" value="C:U7 snRNP"/>
    <property type="evidence" value="ECO:0007669"/>
    <property type="project" value="TreeGrafter"/>
</dbReference>
<dbReference type="GO" id="GO:0006398">
    <property type="term" value="P:mRNA 3'-end processing by stem-loop binding and cleavage"/>
    <property type="evidence" value="ECO:0007669"/>
    <property type="project" value="TreeGrafter"/>
</dbReference>
<evidence type="ECO:0000259" key="2">
    <source>
        <dbReference type="SMART" id="SM00651"/>
    </source>
</evidence>
<feature type="domain" description="Sm" evidence="2">
    <location>
        <begin position="212"/>
        <end position="319"/>
    </location>
</feature>
<dbReference type="SMART" id="SM00651">
    <property type="entry name" value="Sm"/>
    <property type="match status" value="1"/>
</dbReference>
<name>A0A8T1W867_9STRA</name>
<evidence type="ECO:0000256" key="1">
    <source>
        <dbReference type="SAM" id="MobiDB-lite"/>
    </source>
</evidence>
<dbReference type="Pfam" id="PF01423">
    <property type="entry name" value="LSM"/>
    <property type="match status" value="1"/>
</dbReference>
<dbReference type="GO" id="GO:0071209">
    <property type="term" value="F:U7 snRNA binding"/>
    <property type="evidence" value="ECO:0007669"/>
    <property type="project" value="InterPro"/>
</dbReference>
<reference evidence="3" key="1">
    <citation type="submission" date="2021-02" db="EMBL/GenBank/DDBJ databases">
        <authorList>
            <person name="Palmer J.M."/>
        </authorList>
    </citation>
    <scope>NUCLEOTIDE SEQUENCE</scope>
    <source>
        <strain evidence="3">SCRP734</strain>
    </source>
</reference>
<evidence type="ECO:0000313" key="3">
    <source>
        <dbReference type="EMBL" id="KAG7389545.1"/>
    </source>
</evidence>
<dbReference type="OrthoDB" id="437526at2759"/>
<organism evidence="3 4">
    <name type="scientific">Phytophthora pseudosyringae</name>
    <dbReference type="NCBI Taxonomy" id="221518"/>
    <lineage>
        <taxon>Eukaryota</taxon>
        <taxon>Sar</taxon>
        <taxon>Stramenopiles</taxon>
        <taxon>Oomycota</taxon>
        <taxon>Peronosporomycetes</taxon>
        <taxon>Peronosporales</taxon>
        <taxon>Peronosporaceae</taxon>
        <taxon>Phytophthora</taxon>
    </lineage>
</organism>
<protein>
    <recommendedName>
        <fullName evidence="2">Sm domain-containing protein</fullName>
    </recommendedName>
</protein>
<keyword evidence="4" id="KW-1185">Reference proteome</keyword>
<gene>
    <name evidence="3" type="ORF">PHYPSEUDO_010190</name>
</gene>
<dbReference type="InterPro" id="IPR001163">
    <property type="entry name" value="Sm_dom_euk/arc"/>
</dbReference>
<accession>A0A8T1W867</accession>
<comment type="caution">
    <text evidence="3">The sequence shown here is derived from an EMBL/GenBank/DDBJ whole genome shotgun (WGS) entry which is preliminary data.</text>
</comment>
<evidence type="ECO:0000313" key="4">
    <source>
        <dbReference type="Proteomes" id="UP000694044"/>
    </source>
</evidence>
<dbReference type="PANTHER" id="PTHR21415">
    <property type="entry name" value="U7 SNRNA-ASSOCIATED SM-LIKE PROTEIN LSM11"/>
    <property type="match status" value="1"/>
</dbReference>
<dbReference type="AlphaFoldDB" id="A0A8T1W867"/>